<reference evidence="4 5" key="1">
    <citation type="submission" date="2018-07" db="EMBL/GenBank/DDBJ databases">
        <title>Genomic Encyclopedia of Type Strains, Phase III (KMG-III): the genomes of soil and plant-associated and newly described type strains.</title>
        <authorList>
            <person name="Whitman W."/>
        </authorList>
    </citation>
    <scope>NUCLEOTIDE SEQUENCE [LARGE SCALE GENOMIC DNA]</scope>
    <source>
        <strain evidence="4 5">CECT 8488</strain>
    </source>
</reference>
<dbReference type="Pfam" id="PF00483">
    <property type="entry name" value="NTP_transferase"/>
    <property type="match status" value="1"/>
</dbReference>
<feature type="domain" description="Nucleotidyl transferase" evidence="3">
    <location>
        <begin position="18"/>
        <end position="124"/>
    </location>
</feature>
<keyword evidence="5" id="KW-1185">Reference proteome</keyword>
<dbReference type="Gene3D" id="3.90.550.10">
    <property type="entry name" value="Spore Coat Polysaccharide Biosynthesis Protein SpsA, Chain A"/>
    <property type="match status" value="1"/>
</dbReference>
<evidence type="ECO:0000256" key="2">
    <source>
        <dbReference type="ARBA" id="ARBA00022695"/>
    </source>
</evidence>
<dbReference type="Proteomes" id="UP000256845">
    <property type="component" value="Unassembled WGS sequence"/>
</dbReference>
<dbReference type="CDD" id="cd06422">
    <property type="entry name" value="NTP_transferase_like_1"/>
    <property type="match status" value="1"/>
</dbReference>
<dbReference type="PANTHER" id="PTHR43584">
    <property type="entry name" value="NUCLEOTIDYL TRANSFERASE"/>
    <property type="match status" value="1"/>
</dbReference>
<dbReference type="InterPro" id="IPR050065">
    <property type="entry name" value="GlmU-like"/>
</dbReference>
<dbReference type="PANTHER" id="PTHR43584:SF8">
    <property type="entry name" value="N-ACETYLMURAMATE ALPHA-1-PHOSPHATE URIDYLYLTRANSFERASE"/>
    <property type="match status" value="1"/>
</dbReference>
<proteinExistence type="predicted"/>
<accession>A0A3D9HPG8</accession>
<dbReference type="InterPro" id="IPR029044">
    <property type="entry name" value="Nucleotide-diphossugar_trans"/>
</dbReference>
<gene>
    <name evidence="4" type="ORF">DFP90_103204</name>
</gene>
<dbReference type="AlphaFoldDB" id="A0A3D9HPG8"/>
<evidence type="ECO:0000313" key="5">
    <source>
        <dbReference type="Proteomes" id="UP000256845"/>
    </source>
</evidence>
<dbReference type="EMBL" id="QRDW01000003">
    <property type="protein sequence ID" value="RED51404.1"/>
    <property type="molecule type" value="Genomic_DNA"/>
</dbReference>
<keyword evidence="1 4" id="KW-0808">Transferase</keyword>
<protein>
    <submittedName>
        <fullName evidence="4">MurNAc alpha-1-phosphate uridylyltransferase</fullName>
    </submittedName>
</protein>
<keyword evidence="2 4" id="KW-0548">Nucleotidyltransferase</keyword>
<dbReference type="GO" id="GO:0016779">
    <property type="term" value="F:nucleotidyltransferase activity"/>
    <property type="evidence" value="ECO:0007669"/>
    <property type="project" value="UniProtKB-KW"/>
</dbReference>
<evidence type="ECO:0000256" key="1">
    <source>
        <dbReference type="ARBA" id="ARBA00022679"/>
    </source>
</evidence>
<comment type="caution">
    <text evidence="4">The sequence shown here is derived from an EMBL/GenBank/DDBJ whole genome shotgun (WGS) entry which is preliminary data.</text>
</comment>
<evidence type="ECO:0000259" key="3">
    <source>
        <dbReference type="Pfam" id="PF00483"/>
    </source>
</evidence>
<evidence type="ECO:0000313" key="4">
    <source>
        <dbReference type="EMBL" id="RED51404.1"/>
    </source>
</evidence>
<dbReference type="SUPFAM" id="SSF53448">
    <property type="entry name" value="Nucleotide-diphospho-sugar transferases"/>
    <property type="match status" value="1"/>
</dbReference>
<sequence>MKQGMRLSRGSENAITTGMILAAGFGKRMRPLTLERPKPLVPLLDRALIDWCLDRIKAHGIEDLVINTHYLGHMIEDHFKGDPRIRFSPEEEILETGGGVLNALPLLGEKPLLVCNSDTVWLEGPIPALARLEAFWDPKKMDALLLMQPTFRAFGYQGFGDYHMDGQGSLSRRRETEVAPFLFAGVQILKPGLLEGEQPGAFSLNRIYDKAEKAGRLFGLVHDGEWYHLGTPDALEDATDIIRHGLTTSNTR</sequence>
<name>A0A3D9HPG8_9PROT</name>
<dbReference type="RefSeq" id="WP_245957025.1">
    <property type="nucleotide sequence ID" value="NZ_QRDW01000003.1"/>
</dbReference>
<dbReference type="InterPro" id="IPR005835">
    <property type="entry name" value="NTP_transferase_dom"/>
</dbReference>
<organism evidence="4 5">
    <name type="scientific">Aestuariispira insulae</name>
    <dbReference type="NCBI Taxonomy" id="1461337"/>
    <lineage>
        <taxon>Bacteria</taxon>
        <taxon>Pseudomonadati</taxon>
        <taxon>Pseudomonadota</taxon>
        <taxon>Alphaproteobacteria</taxon>
        <taxon>Rhodospirillales</taxon>
        <taxon>Kiloniellaceae</taxon>
        <taxon>Aestuariispira</taxon>
    </lineage>
</organism>